<evidence type="ECO:0000313" key="2">
    <source>
        <dbReference type="Proteomes" id="UP000661691"/>
    </source>
</evidence>
<proteinExistence type="predicted"/>
<dbReference type="EMBL" id="JACXAH010000022">
    <property type="protein sequence ID" value="MBD1373303.1"/>
    <property type="molecule type" value="Genomic_DNA"/>
</dbReference>
<reference evidence="1" key="1">
    <citation type="submission" date="2020-09" db="EMBL/GenBank/DDBJ databases">
        <title>A novel bacterium of genus Hazenella, isolated from South China Sea.</title>
        <authorList>
            <person name="Huang H."/>
            <person name="Mo K."/>
            <person name="Hu Y."/>
        </authorList>
    </citation>
    <scope>NUCLEOTIDE SEQUENCE</scope>
    <source>
        <strain evidence="1">IB182357</strain>
    </source>
</reference>
<dbReference type="RefSeq" id="WP_191142428.1">
    <property type="nucleotide sequence ID" value="NZ_JACXAH010000022.1"/>
</dbReference>
<sequence length="134" mass="15656">MLNKEKNVPIITKLGRIDGRDGIYLESVVQEDYDITFSGDINGVLVENNILQQEWYGYKIIFTSVQLYEGIKIDECKWNIDSSFDEVVNSSKINALRFLNSSDYRHFIFATYEYIYSIIARDYTINIKGLDPWC</sequence>
<comment type="caution">
    <text evidence="1">The sequence shown here is derived from an EMBL/GenBank/DDBJ whole genome shotgun (WGS) entry which is preliminary data.</text>
</comment>
<organism evidence="1 2">
    <name type="scientific">Polycladospora coralii</name>
    <dbReference type="NCBI Taxonomy" id="2771432"/>
    <lineage>
        <taxon>Bacteria</taxon>
        <taxon>Bacillati</taxon>
        <taxon>Bacillota</taxon>
        <taxon>Bacilli</taxon>
        <taxon>Bacillales</taxon>
        <taxon>Thermoactinomycetaceae</taxon>
        <taxon>Polycladospora</taxon>
    </lineage>
</organism>
<gene>
    <name evidence="1" type="ORF">IC620_13190</name>
</gene>
<dbReference type="AlphaFoldDB" id="A0A926RUR3"/>
<dbReference type="Proteomes" id="UP000661691">
    <property type="component" value="Unassembled WGS sequence"/>
</dbReference>
<protein>
    <submittedName>
        <fullName evidence="1">Uncharacterized protein</fullName>
    </submittedName>
</protein>
<keyword evidence="2" id="KW-1185">Reference proteome</keyword>
<accession>A0A926RUR3</accession>
<evidence type="ECO:0000313" key="1">
    <source>
        <dbReference type="EMBL" id="MBD1373303.1"/>
    </source>
</evidence>
<name>A0A926RUR3_9BACL</name>